<accession>A0A834JZ52</accession>
<evidence type="ECO:0000313" key="3">
    <source>
        <dbReference type="Proteomes" id="UP000617340"/>
    </source>
</evidence>
<protein>
    <submittedName>
        <fullName evidence="2">Uncharacterized protein</fullName>
    </submittedName>
</protein>
<reference evidence="2" key="1">
    <citation type="journal article" date="2020" name="G3 (Bethesda)">
        <title>High-Quality Assemblies for Three Invasive Social Wasps from the &lt;i&gt;Vespula&lt;/i&gt; Genus.</title>
        <authorList>
            <person name="Harrop T.W.R."/>
            <person name="Guhlin J."/>
            <person name="McLaughlin G.M."/>
            <person name="Permina E."/>
            <person name="Stockwell P."/>
            <person name="Gilligan J."/>
            <person name="Le Lec M.F."/>
            <person name="Gruber M.A.M."/>
            <person name="Quinn O."/>
            <person name="Lovegrove M."/>
            <person name="Duncan E.J."/>
            <person name="Remnant E.J."/>
            <person name="Van Eeckhoven J."/>
            <person name="Graham B."/>
            <person name="Knapp R.A."/>
            <person name="Langford K.W."/>
            <person name="Kronenberg Z."/>
            <person name="Press M.O."/>
            <person name="Eacker S.M."/>
            <person name="Wilson-Rankin E.E."/>
            <person name="Purcell J."/>
            <person name="Lester P.J."/>
            <person name="Dearden P.K."/>
        </authorList>
    </citation>
    <scope>NUCLEOTIDE SEQUENCE</scope>
    <source>
        <strain evidence="2">Linc-1</strain>
    </source>
</reference>
<dbReference type="AlphaFoldDB" id="A0A834JZ52"/>
<keyword evidence="3" id="KW-1185">Reference proteome</keyword>
<evidence type="ECO:0000256" key="1">
    <source>
        <dbReference type="SAM" id="MobiDB-lite"/>
    </source>
</evidence>
<evidence type="ECO:0000313" key="2">
    <source>
        <dbReference type="EMBL" id="KAF7397328.1"/>
    </source>
</evidence>
<dbReference type="EMBL" id="JACSDZ010000008">
    <property type="protein sequence ID" value="KAF7397328.1"/>
    <property type="molecule type" value="Genomic_DNA"/>
</dbReference>
<dbReference type="Proteomes" id="UP000617340">
    <property type="component" value="Unassembled WGS sequence"/>
</dbReference>
<name>A0A834JZ52_VESGE</name>
<sequence>MKNNNNDDNDDDDDDDDVDVDVDDVENKDINPGVFGLDLGDGGGVGGDGDPIVGGVNSEKKSGYETNLYLYSTDEIEISFDL</sequence>
<organism evidence="2 3">
    <name type="scientific">Vespula germanica</name>
    <name type="common">German yellow jacket</name>
    <name type="synonym">Paravespula germanica</name>
    <dbReference type="NCBI Taxonomy" id="30212"/>
    <lineage>
        <taxon>Eukaryota</taxon>
        <taxon>Metazoa</taxon>
        <taxon>Ecdysozoa</taxon>
        <taxon>Arthropoda</taxon>
        <taxon>Hexapoda</taxon>
        <taxon>Insecta</taxon>
        <taxon>Pterygota</taxon>
        <taxon>Neoptera</taxon>
        <taxon>Endopterygota</taxon>
        <taxon>Hymenoptera</taxon>
        <taxon>Apocrita</taxon>
        <taxon>Aculeata</taxon>
        <taxon>Vespoidea</taxon>
        <taxon>Vespidae</taxon>
        <taxon>Vespinae</taxon>
        <taxon>Vespula</taxon>
    </lineage>
</organism>
<feature type="compositionally biased region" description="Acidic residues" evidence="1">
    <location>
        <begin position="7"/>
        <end position="26"/>
    </location>
</feature>
<proteinExistence type="predicted"/>
<feature type="compositionally biased region" description="Gly residues" evidence="1">
    <location>
        <begin position="39"/>
        <end position="49"/>
    </location>
</feature>
<gene>
    <name evidence="2" type="ORF">HZH68_008550</name>
</gene>
<comment type="caution">
    <text evidence="2">The sequence shown here is derived from an EMBL/GenBank/DDBJ whole genome shotgun (WGS) entry which is preliminary data.</text>
</comment>
<feature type="region of interest" description="Disordered" evidence="1">
    <location>
        <begin position="1"/>
        <end position="59"/>
    </location>
</feature>